<dbReference type="EMBL" id="CP000527">
    <property type="protein sequence ID" value="ABM29396.1"/>
    <property type="molecule type" value="Genomic_DNA"/>
</dbReference>
<dbReference type="Proteomes" id="UP000009173">
    <property type="component" value="Chromosome"/>
</dbReference>
<evidence type="ECO:0000259" key="1">
    <source>
        <dbReference type="Pfam" id="PF07238"/>
    </source>
</evidence>
<dbReference type="SMR" id="A0A0H3AAQ6"/>
<sequence>MEERREHQRLYLRHYGTDYSYQVMVGGRETAARLLDISLGGARFSMREPLQYAEPGDAGSVVGPSRAPEYAGYFREVGYTVAWCEGEQFGVVFDTPLQRDYTDLCFDFAPRL</sequence>
<feature type="domain" description="PilZ" evidence="1">
    <location>
        <begin position="3"/>
        <end position="100"/>
    </location>
</feature>
<dbReference type="SUPFAM" id="SSF141371">
    <property type="entry name" value="PilZ domain-like"/>
    <property type="match status" value="1"/>
</dbReference>
<dbReference type="KEGG" id="dvl:Dvul_2380"/>
<dbReference type="AlphaFoldDB" id="A0A0H3AAQ6"/>
<dbReference type="RefSeq" id="WP_010937876.1">
    <property type="nucleotide sequence ID" value="NC_008751.1"/>
</dbReference>
<dbReference type="InterPro" id="IPR009875">
    <property type="entry name" value="PilZ_domain"/>
</dbReference>
<proteinExistence type="predicted"/>
<evidence type="ECO:0000313" key="2">
    <source>
        <dbReference type="EMBL" id="ABM29396.1"/>
    </source>
</evidence>
<reference evidence="3" key="1">
    <citation type="journal article" date="2009" name="Environ. Microbiol.">
        <title>Contribution of mobile genetic elements to Desulfovibrio vulgaris genome plasticity.</title>
        <authorList>
            <person name="Walker C.B."/>
            <person name="Stolyar S."/>
            <person name="Chivian D."/>
            <person name="Pinel N."/>
            <person name="Gabster J.A."/>
            <person name="Dehal P.S."/>
            <person name="He Z."/>
            <person name="Yang Z.K."/>
            <person name="Yen H.C."/>
            <person name="Zhou J."/>
            <person name="Wall J.D."/>
            <person name="Hazen T.C."/>
            <person name="Arkin A.P."/>
            <person name="Stahl D.A."/>
        </authorList>
    </citation>
    <scope>NUCLEOTIDE SEQUENCE [LARGE SCALE GENOMIC DNA]</scope>
    <source>
        <strain evidence="3">DP4</strain>
    </source>
</reference>
<organism evidence="2 3">
    <name type="scientific">Nitratidesulfovibrio vulgaris (strain DP4)</name>
    <name type="common">Desulfovibrio vulgaris</name>
    <dbReference type="NCBI Taxonomy" id="391774"/>
    <lineage>
        <taxon>Bacteria</taxon>
        <taxon>Pseudomonadati</taxon>
        <taxon>Thermodesulfobacteriota</taxon>
        <taxon>Desulfovibrionia</taxon>
        <taxon>Desulfovibrionales</taxon>
        <taxon>Desulfovibrionaceae</taxon>
        <taxon>Nitratidesulfovibrio</taxon>
    </lineage>
</organism>
<gene>
    <name evidence="2" type="ordered locus">Dvul_2380</name>
</gene>
<evidence type="ECO:0000313" key="3">
    <source>
        <dbReference type="Proteomes" id="UP000009173"/>
    </source>
</evidence>
<name>A0A0H3AAQ6_NITV4</name>
<dbReference type="HOGENOM" id="CLU_170940_0_0_7"/>
<protein>
    <submittedName>
        <fullName evidence="2">Type IV pilus assembly PilZ</fullName>
    </submittedName>
</protein>
<dbReference type="GO" id="GO:0035438">
    <property type="term" value="F:cyclic-di-GMP binding"/>
    <property type="evidence" value="ECO:0007669"/>
    <property type="project" value="InterPro"/>
</dbReference>
<dbReference type="Gene3D" id="2.40.10.220">
    <property type="entry name" value="predicted glycosyltransferase like domains"/>
    <property type="match status" value="1"/>
</dbReference>
<dbReference type="Pfam" id="PF07238">
    <property type="entry name" value="PilZ"/>
    <property type="match status" value="1"/>
</dbReference>
<accession>A0A0H3AAQ6</accession>